<dbReference type="HAMAP" id="MF_00532_B">
    <property type="entry name" value="Ribosomal_uS9_B"/>
    <property type="match status" value="1"/>
</dbReference>
<dbReference type="EMBL" id="HF951689">
    <property type="protein sequence ID" value="CCW36680.1"/>
    <property type="molecule type" value="Genomic_DNA"/>
</dbReference>
<dbReference type="Proteomes" id="UP000014227">
    <property type="component" value="Chromosome I"/>
</dbReference>
<dbReference type="InterPro" id="IPR020568">
    <property type="entry name" value="Ribosomal_Su5_D2-typ_SF"/>
</dbReference>
<dbReference type="InterPro" id="IPR014721">
    <property type="entry name" value="Ribsml_uS5_D2-typ_fold_subgr"/>
</dbReference>
<dbReference type="GO" id="GO:0006412">
    <property type="term" value="P:translation"/>
    <property type="evidence" value="ECO:0007669"/>
    <property type="project" value="UniProtKB-UniRule"/>
</dbReference>
<reference evidence="9" key="1">
    <citation type="submission" date="2013-03" db="EMBL/GenBank/DDBJ databases">
        <title>Genome sequence of Chthonomonas calidirosea, the first sequenced genome from the Armatimonadetes phylum (formally candidate division OP10).</title>
        <authorList>
            <person name="Lee K.C.Y."/>
            <person name="Morgan X.C."/>
            <person name="Dunfield P.F."/>
            <person name="Tamas I."/>
            <person name="Houghton K.M."/>
            <person name="Vyssotski M."/>
            <person name="Ryan J.L.J."/>
            <person name="Lagutin K."/>
            <person name="McDonald I.R."/>
            <person name="Stott M.B."/>
        </authorList>
    </citation>
    <scope>NUCLEOTIDE SEQUENCE [LARGE SCALE GENOMIC DNA]</scope>
    <source>
        <strain evidence="9">DSM 23976 / ICMP 18418 / T49</strain>
    </source>
</reference>
<feature type="region of interest" description="Disordered" evidence="7">
    <location>
        <begin position="110"/>
        <end position="132"/>
    </location>
</feature>
<evidence type="ECO:0000256" key="7">
    <source>
        <dbReference type="SAM" id="MobiDB-lite"/>
    </source>
</evidence>
<evidence type="ECO:0000256" key="2">
    <source>
        <dbReference type="ARBA" id="ARBA00022980"/>
    </source>
</evidence>
<organism evidence="8 9">
    <name type="scientific">Chthonomonas calidirosea (strain DSM 23976 / ICMP 18418 / T49)</name>
    <dbReference type="NCBI Taxonomy" id="1303518"/>
    <lineage>
        <taxon>Bacteria</taxon>
        <taxon>Bacillati</taxon>
        <taxon>Armatimonadota</taxon>
        <taxon>Chthonomonadia</taxon>
        <taxon>Chthonomonadales</taxon>
        <taxon>Chthonomonadaceae</taxon>
        <taxon>Chthonomonas</taxon>
    </lineage>
</organism>
<evidence type="ECO:0000256" key="1">
    <source>
        <dbReference type="ARBA" id="ARBA00005251"/>
    </source>
</evidence>
<evidence type="ECO:0000256" key="6">
    <source>
        <dbReference type="RuleBase" id="RU003815"/>
    </source>
</evidence>
<dbReference type="PANTHER" id="PTHR21569:SF1">
    <property type="entry name" value="SMALL RIBOSOMAL SUBUNIT PROTEIN US9M"/>
    <property type="match status" value="1"/>
</dbReference>
<dbReference type="SUPFAM" id="SSF54211">
    <property type="entry name" value="Ribosomal protein S5 domain 2-like"/>
    <property type="match status" value="1"/>
</dbReference>
<gene>
    <name evidence="5" type="primary">rpsI</name>
    <name evidence="8" type="ORF">CCALI_02895</name>
</gene>
<evidence type="ECO:0000256" key="3">
    <source>
        <dbReference type="ARBA" id="ARBA00023274"/>
    </source>
</evidence>
<dbReference type="InterPro" id="IPR020574">
    <property type="entry name" value="Ribosomal_uS9_CS"/>
</dbReference>
<dbReference type="Gene3D" id="3.30.230.10">
    <property type="match status" value="1"/>
</dbReference>
<keyword evidence="3 5" id="KW-0687">Ribonucleoprotein</keyword>
<keyword evidence="2 5" id="KW-0689">Ribosomal protein</keyword>
<protein>
    <recommendedName>
        <fullName evidence="4 5">Small ribosomal subunit protein uS9</fullName>
    </recommendedName>
</protein>
<dbReference type="eggNOG" id="COG0103">
    <property type="taxonomic scope" value="Bacteria"/>
</dbReference>
<dbReference type="FunCoup" id="S0EYE9">
    <property type="interactions" value="492"/>
</dbReference>
<dbReference type="STRING" id="454171.CP488_01193"/>
<dbReference type="GO" id="GO:0022627">
    <property type="term" value="C:cytosolic small ribosomal subunit"/>
    <property type="evidence" value="ECO:0007669"/>
    <property type="project" value="TreeGrafter"/>
</dbReference>
<dbReference type="KEGG" id="ccz:CCALI_02895"/>
<accession>S0EYE9</accession>
<dbReference type="PROSITE" id="PS00360">
    <property type="entry name" value="RIBOSOMAL_S9"/>
    <property type="match status" value="1"/>
</dbReference>
<keyword evidence="9" id="KW-1185">Reference proteome</keyword>
<name>S0EYE9_CHTCT</name>
<proteinExistence type="inferred from homology"/>
<evidence type="ECO:0000313" key="9">
    <source>
        <dbReference type="Proteomes" id="UP000014227"/>
    </source>
</evidence>
<dbReference type="FunFam" id="3.30.230.10:FF:000001">
    <property type="entry name" value="30S ribosomal protein S9"/>
    <property type="match status" value="1"/>
</dbReference>
<sequence>MVMEAVRYYGTGKRKNAVARVWLKPGTGNLVINGRPGEKYLGRRLLLHMVQQPFVLTNRVGQFDVIARCHGGGISGQAGAIRHGIAKALLEVDPELRPILRRNGLLTRDPRVKERKKYGRKRARRGFQFSKR</sequence>
<feature type="compositionally biased region" description="Basic residues" evidence="7">
    <location>
        <begin position="113"/>
        <end position="132"/>
    </location>
</feature>
<dbReference type="PATRIC" id="fig|1303518.3.peg.2999"/>
<evidence type="ECO:0000256" key="4">
    <source>
        <dbReference type="ARBA" id="ARBA00035259"/>
    </source>
</evidence>
<comment type="similarity">
    <text evidence="1 5 6">Belongs to the universal ribosomal protein uS9 family.</text>
</comment>
<dbReference type="AlphaFoldDB" id="S0EYE9"/>
<dbReference type="InParanoid" id="S0EYE9"/>
<dbReference type="PANTHER" id="PTHR21569">
    <property type="entry name" value="RIBOSOMAL PROTEIN S9"/>
    <property type="match status" value="1"/>
</dbReference>
<evidence type="ECO:0000256" key="5">
    <source>
        <dbReference type="HAMAP-Rule" id="MF_00532"/>
    </source>
</evidence>
<dbReference type="InterPro" id="IPR023035">
    <property type="entry name" value="Ribosomal_uS9_bac/plastid"/>
</dbReference>
<dbReference type="RefSeq" id="WP_016484184.1">
    <property type="nucleotide sequence ID" value="NC_021487.1"/>
</dbReference>
<dbReference type="NCBIfam" id="NF001099">
    <property type="entry name" value="PRK00132.1"/>
    <property type="match status" value="1"/>
</dbReference>
<dbReference type="HOGENOM" id="CLU_046483_2_1_0"/>
<dbReference type="Pfam" id="PF00380">
    <property type="entry name" value="Ribosomal_S9"/>
    <property type="match status" value="1"/>
</dbReference>
<dbReference type="GO" id="GO:0003735">
    <property type="term" value="F:structural constituent of ribosome"/>
    <property type="evidence" value="ECO:0007669"/>
    <property type="project" value="InterPro"/>
</dbReference>
<dbReference type="InterPro" id="IPR000754">
    <property type="entry name" value="Ribosomal_uS9"/>
</dbReference>
<evidence type="ECO:0000313" key="8">
    <source>
        <dbReference type="EMBL" id="CCW36680.1"/>
    </source>
</evidence>
<dbReference type="GO" id="GO:0003723">
    <property type="term" value="F:RNA binding"/>
    <property type="evidence" value="ECO:0007669"/>
    <property type="project" value="TreeGrafter"/>
</dbReference>